<evidence type="ECO:0000313" key="1">
    <source>
        <dbReference type="EMBL" id="KAK0655507.1"/>
    </source>
</evidence>
<dbReference type="AlphaFoldDB" id="A0AA40CYT3"/>
<dbReference type="EMBL" id="JAULSV010000001">
    <property type="protein sequence ID" value="KAK0655507.1"/>
    <property type="molecule type" value="Genomic_DNA"/>
</dbReference>
<gene>
    <name evidence="1" type="ORF">B0T16DRAFT_397138</name>
</gene>
<evidence type="ECO:0000313" key="2">
    <source>
        <dbReference type="Proteomes" id="UP001174936"/>
    </source>
</evidence>
<sequence>MARPPFLSSKPSAGSSCGEDFRSPRLLQFSGAAHLRWKKFLGAGEDGFVIQATTDTSQLAIKFFYHSRPPPAHPHQRYWALERECRVASLLAMMQKASQQRNETGRPAVYINPEPKTHQDALANLAILSGECCDENLQSNRRKPLTLNIRTSQCFGWFEVQPRIVLALFKKLPRKEYKLVPQLQRACDGLDGSERYVAVVYEYVPEGDLDAEIVQRHLDFFYLAGFGLMPFREQNWRGNVLVDHSDLIPPHIVKWWKPHYGRMEVGWYLEELRKSSAMSKA</sequence>
<accession>A0AA40CYT3</accession>
<keyword evidence="2" id="KW-1185">Reference proteome</keyword>
<name>A0AA40CYT3_9PEZI</name>
<comment type="caution">
    <text evidence="1">The sequence shown here is derived from an EMBL/GenBank/DDBJ whole genome shotgun (WGS) entry which is preliminary data.</text>
</comment>
<protein>
    <submittedName>
        <fullName evidence="1">Uncharacterized protein</fullName>
    </submittedName>
</protein>
<proteinExistence type="predicted"/>
<reference evidence="1" key="1">
    <citation type="submission" date="2023-06" db="EMBL/GenBank/DDBJ databases">
        <title>Genome-scale phylogeny and comparative genomics of the fungal order Sordariales.</title>
        <authorList>
            <consortium name="Lawrence Berkeley National Laboratory"/>
            <person name="Hensen N."/>
            <person name="Bonometti L."/>
            <person name="Westerberg I."/>
            <person name="Brannstrom I.O."/>
            <person name="Guillou S."/>
            <person name="Cros-Aarteil S."/>
            <person name="Calhoun S."/>
            <person name="Haridas S."/>
            <person name="Kuo A."/>
            <person name="Mondo S."/>
            <person name="Pangilinan J."/>
            <person name="Riley R."/>
            <person name="Labutti K."/>
            <person name="Andreopoulos B."/>
            <person name="Lipzen A."/>
            <person name="Chen C."/>
            <person name="Yanf M."/>
            <person name="Daum C."/>
            <person name="Ng V."/>
            <person name="Clum A."/>
            <person name="Steindorff A."/>
            <person name="Ohm R."/>
            <person name="Martin F."/>
            <person name="Silar P."/>
            <person name="Natvig D."/>
            <person name="Lalanne C."/>
            <person name="Gautier V."/>
            <person name="Ament-Velasquez S.L."/>
            <person name="Kruys A."/>
            <person name="Hutchinson M.I."/>
            <person name="Powell A.J."/>
            <person name="Barry K."/>
            <person name="Miller A.N."/>
            <person name="Grigoriev I.V."/>
            <person name="Debuchy R."/>
            <person name="Gladieux P."/>
            <person name="Thoren M.H."/>
            <person name="Johannesson H."/>
        </authorList>
    </citation>
    <scope>NUCLEOTIDE SEQUENCE</scope>
    <source>
        <strain evidence="1">SMH2532-1</strain>
    </source>
</reference>
<organism evidence="1 2">
    <name type="scientific">Cercophora newfieldiana</name>
    <dbReference type="NCBI Taxonomy" id="92897"/>
    <lineage>
        <taxon>Eukaryota</taxon>
        <taxon>Fungi</taxon>
        <taxon>Dikarya</taxon>
        <taxon>Ascomycota</taxon>
        <taxon>Pezizomycotina</taxon>
        <taxon>Sordariomycetes</taxon>
        <taxon>Sordariomycetidae</taxon>
        <taxon>Sordariales</taxon>
        <taxon>Lasiosphaeriaceae</taxon>
        <taxon>Cercophora</taxon>
    </lineage>
</organism>
<dbReference type="Proteomes" id="UP001174936">
    <property type="component" value="Unassembled WGS sequence"/>
</dbReference>